<reference evidence="1 2" key="1">
    <citation type="journal article" date="2019" name="Nat. Ecol. Evol.">
        <title>Megaphylogeny resolves global patterns of mushroom evolution.</title>
        <authorList>
            <person name="Varga T."/>
            <person name="Krizsan K."/>
            <person name="Foldi C."/>
            <person name="Dima B."/>
            <person name="Sanchez-Garcia M."/>
            <person name="Sanchez-Ramirez S."/>
            <person name="Szollosi G.J."/>
            <person name="Szarkandi J.G."/>
            <person name="Papp V."/>
            <person name="Albert L."/>
            <person name="Andreopoulos W."/>
            <person name="Angelini C."/>
            <person name="Antonin V."/>
            <person name="Barry K.W."/>
            <person name="Bougher N.L."/>
            <person name="Buchanan P."/>
            <person name="Buyck B."/>
            <person name="Bense V."/>
            <person name="Catcheside P."/>
            <person name="Chovatia M."/>
            <person name="Cooper J."/>
            <person name="Damon W."/>
            <person name="Desjardin D."/>
            <person name="Finy P."/>
            <person name="Geml J."/>
            <person name="Haridas S."/>
            <person name="Hughes K."/>
            <person name="Justo A."/>
            <person name="Karasinski D."/>
            <person name="Kautmanova I."/>
            <person name="Kiss B."/>
            <person name="Kocsube S."/>
            <person name="Kotiranta H."/>
            <person name="LaButti K.M."/>
            <person name="Lechner B.E."/>
            <person name="Liimatainen K."/>
            <person name="Lipzen A."/>
            <person name="Lukacs Z."/>
            <person name="Mihaltcheva S."/>
            <person name="Morgado L.N."/>
            <person name="Niskanen T."/>
            <person name="Noordeloos M.E."/>
            <person name="Ohm R.A."/>
            <person name="Ortiz-Santana B."/>
            <person name="Ovrebo C."/>
            <person name="Racz N."/>
            <person name="Riley R."/>
            <person name="Savchenko A."/>
            <person name="Shiryaev A."/>
            <person name="Soop K."/>
            <person name="Spirin V."/>
            <person name="Szebenyi C."/>
            <person name="Tomsovsky M."/>
            <person name="Tulloss R.E."/>
            <person name="Uehling J."/>
            <person name="Grigoriev I.V."/>
            <person name="Vagvolgyi C."/>
            <person name="Papp T."/>
            <person name="Martin F.M."/>
            <person name="Miettinen O."/>
            <person name="Hibbett D.S."/>
            <person name="Nagy L.G."/>
        </authorList>
    </citation>
    <scope>NUCLEOTIDE SEQUENCE [LARGE SCALE GENOMIC DNA]</scope>
    <source>
        <strain evidence="1 2">NL-1719</strain>
    </source>
</reference>
<gene>
    <name evidence="1" type="ORF">BDN72DRAFT_768348</name>
</gene>
<feature type="non-terminal residue" evidence="1">
    <location>
        <position position="1"/>
    </location>
</feature>
<accession>A0ACD3AUW7</accession>
<proteinExistence type="predicted"/>
<name>A0ACD3AUW7_9AGAR</name>
<organism evidence="1 2">
    <name type="scientific">Pluteus cervinus</name>
    <dbReference type="NCBI Taxonomy" id="181527"/>
    <lineage>
        <taxon>Eukaryota</taxon>
        <taxon>Fungi</taxon>
        <taxon>Dikarya</taxon>
        <taxon>Basidiomycota</taxon>
        <taxon>Agaricomycotina</taxon>
        <taxon>Agaricomycetes</taxon>
        <taxon>Agaricomycetidae</taxon>
        <taxon>Agaricales</taxon>
        <taxon>Pluteineae</taxon>
        <taxon>Pluteaceae</taxon>
        <taxon>Pluteus</taxon>
    </lineage>
</organism>
<dbReference type="EMBL" id="ML208336">
    <property type="protein sequence ID" value="TFK69147.1"/>
    <property type="molecule type" value="Genomic_DNA"/>
</dbReference>
<dbReference type="Proteomes" id="UP000308600">
    <property type="component" value="Unassembled WGS sequence"/>
</dbReference>
<evidence type="ECO:0000313" key="1">
    <source>
        <dbReference type="EMBL" id="TFK69147.1"/>
    </source>
</evidence>
<keyword evidence="2" id="KW-1185">Reference proteome</keyword>
<sequence>HQLITPALQSPDGMIATLGGKHKTMANQVISLLDEIHLIPSSTSGFGAIHPVVPTLSTRSLGRGPCFTNIRTRTNVAFGGRFMVLTMAAVRVKRKEKLLPKSIVAYIGAANEFMGRVFTFSRAMFPDHLAIQNQKSWLDFLQ</sequence>
<protein>
    <submittedName>
        <fullName evidence="1">Uncharacterized protein</fullName>
    </submittedName>
</protein>
<evidence type="ECO:0000313" key="2">
    <source>
        <dbReference type="Proteomes" id="UP000308600"/>
    </source>
</evidence>